<reference evidence="3" key="1">
    <citation type="submission" date="2021-01" db="EMBL/GenBank/DDBJ databases">
        <authorList>
            <person name="Corre E."/>
            <person name="Pelletier E."/>
            <person name="Niang G."/>
            <person name="Scheremetjew M."/>
            <person name="Finn R."/>
            <person name="Kale V."/>
            <person name="Holt S."/>
            <person name="Cochrane G."/>
            <person name="Meng A."/>
            <person name="Brown T."/>
            <person name="Cohen L."/>
        </authorList>
    </citation>
    <scope>NUCLEOTIDE SEQUENCE</scope>
    <source>
        <strain evidence="3">CCMP443</strain>
    </source>
</reference>
<dbReference type="EMBL" id="HBFN01005183">
    <property type="protein sequence ID" value="CAD8783024.1"/>
    <property type="molecule type" value="Transcribed_RNA"/>
</dbReference>
<gene>
    <name evidence="3" type="ORF">HTEP1355_LOCUS3067</name>
</gene>
<dbReference type="PANTHER" id="PTHR33787:SF4">
    <property type="entry name" value="YCF20-LIKE PROTEIN"/>
    <property type="match status" value="1"/>
</dbReference>
<dbReference type="InterPro" id="IPR036259">
    <property type="entry name" value="MFS_trans_sf"/>
</dbReference>
<comment type="similarity">
    <text evidence="1">Belongs to the ycf20 family.</text>
</comment>
<dbReference type="Pfam" id="PF04483">
    <property type="entry name" value="DUF565"/>
    <property type="match status" value="1"/>
</dbReference>
<sequence length="146" mass="17189">MIVLQVIQGKKFSKRSIFWRKKFQNATLDFKIFQKKFFNRNIPTFMEKKNVLSKNWQIFKNNWIWELSIGIFFLFFGFFSATSAITIIGSVADWDPLAAAVLLCWIELFTKLFYNSEKMSHFLKLLNSFKIGIILGMFVDAFKLTG</sequence>
<keyword evidence="2" id="KW-1133">Transmembrane helix</keyword>
<dbReference type="InterPro" id="IPR007572">
    <property type="entry name" value="Uncharacterised_Ycf20"/>
</dbReference>
<evidence type="ECO:0000256" key="2">
    <source>
        <dbReference type="SAM" id="Phobius"/>
    </source>
</evidence>
<dbReference type="PANTHER" id="PTHR33787">
    <property type="match status" value="1"/>
</dbReference>
<feature type="transmembrane region" description="Helical" evidence="2">
    <location>
        <begin position="63"/>
        <end position="91"/>
    </location>
</feature>
<proteinExistence type="inferred from homology"/>
<accession>A0A7S0YQT1</accession>
<protein>
    <recommendedName>
        <fullName evidence="4">Ycf20</fullName>
    </recommendedName>
</protein>
<evidence type="ECO:0000313" key="3">
    <source>
        <dbReference type="EMBL" id="CAD8783024.1"/>
    </source>
</evidence>
<name>A0A7S0YQT1_9CRYP</name>
<feature type="transmembrane region" description="Helical" evidence="2">
    <location>
        <begin position="97"/>
        <end position="114"/>
    </location>
</feature>
<feature type="transmembrane region" description="Helical" evidence="2">
    <location>
        <begin position="126"/>
        <end position="144"/>
    </location>
</feature>
<dbReference type="AlphaFoldDB" id="A0A7S0YQT1"/>
<evidence type="ECO:0008006" key="4">
    <source>
        <dbReference type="Google" id="ProtNLM"/>
    </source>
</evidence>
<keyword evidence="2" id="KW-0812">Transmembrane</keyword>
<organism evidence="3">
    <name type="scientific">Hemiselmis tepida</name>
    <dbReference type="NCBI Taxonomy" id="464990"/>
    <lineage>
        <taxon>Eukaryota</taxon>
        <taxon>Cryptophyceae</taxon>
        <taxon>Cryptomonadales</taxon>
        <taxon>Hemiselmidaceae</taxon>
        <taxon>Hemiselmis</taxon>
    </lineage>
</organism>
<evidence type="ECO:0000256" key="1">
    <source>
        <dbReference type="ARBA" id="ARBA00009846"/>
    </source>
</evidence>
<keyword evidence="2" id="KW-0472">Membrane</keyword>
<dbReference type="SUPFAM" id="SSF103473">
    <property type="entry name" value="MFS general substrate transporter"/>
    <property type="match status" value="1"/>
</dbReference>